<proteinExistence type="predicted"/>
<evidence type="ECO:0000313" key="3">
    <source>
        <dbReference type="Proteomes" id="UP001500187"/>
    </source>
</evidence>
<comment type="caution">
    <text evidence="2">The sequence shown here is derived from an EMBL/GenBank/DDBJ whole genome shotgun (WGS) entry which is preliminary data.</text>
</comment>
<keyword evidence="1" id="KW-0472">Membrane</keyword>
<keyword evidence="1" id="KW-1133">Transmembrane helix</keyword>
<keyword evidence="3" id="KW-1185">Reference proteome</keyword>
<organism evidence="2 3">
    <name type="scientific">Rothia endophytica</name>
    <dbReference type="NCBI Taxonomy" id="1324766"/>
    <lineage>
        <taxon>Bacteria</taxon>
        <taxon>Bacillati</taxon>
        <taxon>Actinomycetota</taxon>
        <taxon>Actinomycetes</taxon>
        <taxon>Micrococcales</taxon>
        <taxon>Micrococcaceae</taxon>
        <taxon>Rothia</taxon>
    </lineage>
</organism>
<dbReference type="Proteomes" id="UP001500187">
    <property type="component" value="Unassembled WGS sequence"/>
</dbReference>
<protein>
    <submittedName>
        <fullName evidence="2">Uncharacterized protein</fullName>
    </submittedName>
</protein>
<accession>A0ABP9BVL3</accession>
<reference evidence="3" key="1">
    <citation type="journal article" date="2019" name="Int. J. Syst. Evol. Microbiol.">
        <title>The Global Catalogue of Microorganisms (GCM) 10K type strain sequencing project: providing services to taxonomists for standard genome sequencing and annotation.</title>
        <authorList>
            <consortium name="The Broad Institute Genomics Platform"/>
            <consortium name="The Broad Institute Genome Sequencing Center for Infectious Disease"/>
            <person name="Wu L."/>
            <person name="Ma J."/>
        </authorList>
    </citation>
    <scope>NUCLEOTIDE SEQUENCE [LARGE SCALE GENOMIC DNA]</scope>
    <source>
        <strain evidence="3">JCM 18541</strain>
    </source>
</reference>
<gene>
    <name evidence="2" type="ORF">GCM10023352_21700</name>
</gene>
<feature type="transmembrane region" description="Helical" evidence="1">
    <location>
        <begin position="52"/>
        <end position="75"/>
    </location>
</feature>
<keyword evidence="1" id="KW-0812">Transmembrane</keyword>
<feature type="transmembrane region" description="Helical" evidence="1">
    <location>
        <begin position="87"/>
        <end position="110"/>
    </location>
</feature>
<evidence type="ECO:0000256" key="1">
    <source>
        <dbReference type="SAM" id="Phobius"/>
    </source>
</evidence>
<evidence type="ECO:0000313" key="2">
    <source>
        <dbReference type="EMBL" id="GAA4801155.1"/>
    </source>
</evidence>
<name>A0ABP9BVL3_9MICC</name>
<dbReference type="EMBL" id="BAABKP010000009">
    <property type="protein sequence ID" value="GAA4801155.1"/>
    <property type="molecule type" value="Genomic_DNA"/>
</dbReference>
<feature type="transmembrane region" description="Helical" evidence="1">
    <location>
        <begin position="24"/>
        <end position="46"/>
    </location>
</feature>
<sequence length="111" mass="11858">MLEGMPSSTKVAPRLRKAPSTQMLIAAAVTEGVAVLSLVLAFTVNVGSPSTVLATFLGFMILSVLAATLAFTLALTGLIRYSRYSSWFLAVLVVSLLANPVLWFFLIGTFF</sequence>